<evidence type="ECO:0000313" key="1">
    <source>
        <dbReference type="EMBL" id="KIK97802.1"/>
    </source>
</evidence>
<protein>
    <submittedName>
        <fullName evidence="1">Uncharacterized protein</fullName>
    </submittedName>
</protein>
<dbReference type="Proteomes" id="UP000054538">
    <property type="component" value="Unassembled WGS sequence"/>
</dbReference>
<name>A0A0D0DHN7_9AGAM</name>
<keyword evidence="2" id="KW-1185">Reference proteome</keyword>
<evidence type="ECO:0000313" key="2">
    <source>
        <dbReference type="Proteomes" id="UP000054538"/>
    </source>
</evidence>
<feature type="non-terminal residue" evidence="1">
    <location>
        <position position="1"/>
    </location>
</feature>
<dbReference type="InParanoid" id="A0A0D0DHN7"/>
<reference evidence="2" key="2">
    <citation type="submission" date="2015-01" db="EMBL/GenBank/DDBJ databases">
        <title>Evolutionary Origins and Diversification of the Mycorrhizal Mutualists.</title>
        <authorList>
            <consortium name="DOE Joint Genome Institute"/>
            <consortium name="Mycorrhizal Genomics Consortium"/>
            <person name="Kohler A."/>
            <person name="Kuo A."/>
            <person name="Nagy L.G."/>
            <person name="Floudas D."/>
            <person name="Copeland A."/>
            <person name="Barry K.W."/>
            <person name="Cichocki N."/>
            <person name="Veneault-Fourrey C."/>
            <person name="LaButti K."/>
            <person name="Lindquist E.A."/>
            <person name="Lipzen A."/>
            <person name="Lundell T."/>
            <person name="Morin E."/>
            <person name="Murat C."/>
            <person name="Riley R."/>
            <person name="Ohm R."/>
            <person name="Sun H."/>
            <person name="Tunlid A."/>
            <person name="Henrissat B."/>
            <person name="Grigoriev I.V."/>
            <person name="Hibbett D.S."/>
            <person name="Martin F."/>
        </authorList>
    </citation>
    <scope>NUCLEOTIDE SEQUENCE [LARGE SCALE GENOMIC DNA]</scope>
    <source>
        <strain evidence="2">Ve08.2h10</strain>
    </source>
</reference>
<gene>
    <name evidence="1" type="ORF">PAXRUDRAFT_135545</name>
</gene>
<dbReference type="HOGENOM" id="CLU_3112051_0_0_1"/>
<dbReference type="AlphaFoldDB" id="A0A0D0DHN7"/>
<sequence length="51" mass="5495">GLQSLVLKTWAHHIHLVVSLAKVWHTVQGQLSNTSEFSFVDIYGGTGSGST</sequence>
<proteinExistence type="predicted"/>
<accession>A0A0D0DHN7</accession>
<organism evidence="1 2">
    <name type="scientific">Paxillus rubicundulus Ve08.2h10</name>
    <dbReference type="NCBI Taxonomy" id="930991"/>
    <lineage>
        <taxon>Eukaryota</taxon>
        <taxon>Fungi</taxon>
        <taxon>Dikarya</taxon>
        <taxon>Basidiomycota</taxon>
        <taxon>Agaricomycotina</taxon>
        <taxon>Agaricomycetes</taxon>
        <taxon>Agaricomycetidae</taxon>
        <taxon>Boletales</taxon>
        <taxon>Paxilineae</taxon>
        <taxon>Paxillaceae</taxon>
        <taxon>Paxillus</taxon>
    </lineage>
</organism>
<reference evidence="1 2" key="1">
    <citation type="submission" date="2014-04" db="EMBL/GenBank/DDBJ databases">
        <authorList>
            <consortium name="DOE Joint Genome Institute"/>
            <person name="Kuo A."/>
            <person name="Kohler A."/>
            <person name="Jargeat P."/>
            <person name="Nagy L.G."/>
            <person name="Floudas D."/>
            <person name="Copeland A."/>
            <person name="Barry K.W."/>
            <person name="Cichocki N."/>
            <person name="Veneault-Fourrey C."/>
            <person name="LaButti K."/>
            <person name="Lindquist E.A."/>
            <person name="Lipzen A."/>
            <person name="Lundell T."/>
            <person name="Morin E."/>
            <person name="Murat C."/>
            <person name="Sun H."/>
            <person name="Tunlid A."/>
            <person name="Henrissat B."/>
            <person name="Grigoriev I.V."/>
            <person name="Hibbett D.S."/>
            <person name="Martin F."/>
            <person name="Nordberg H.P."/>
            <person name="Cantor M.N."/>
            <person name="Hua S.X."/>
        </authorList>
    </citation>
    <scope>NUCLEOTIDE SEQUENCE [LARGE SCALE GENOMIC DNA]</scope>
    <source>
        <strain evidence="1 2">Ve08.2h10</strain>
    </source>
</reference>
<dbReference type="EMBL" id="KN824920">
    <property type="protein sequence ID" value="KIK97802.1"/>
    <property type="molecule type" value="Genomic_DNA"/>
</dbReference>